<accession>A0ABQ8Y0H1</accession>
<feature type="compositionally biased region" description="Low complexity" evidence="2">
    <location>
        <begin position="40"/>
        <end position="49"/>
    </location>
</feature>
<feature type="compositionally biased region" description="Pro residues" evidence="2">
    <location>
        <begin position="1770"/>
        <end position="1779"/>
    </location>
</feature>
<feature type="compositionally biased region" description="Basic residues" evidence="2">
    <location>
        <begin position="1247"/>
        <end position="1259"/>
    </location>
</feature>
<reference evidence="3" key="1">
    <citation type="submission" date="2022-08" db="EMBL/GenBank/DDBJ databases">
        <title>Novel sulfate-reducing endosymbionts in the free-living metamonad Anaeramoeba.</title>
        <authorList>
            <person name="Jerlstrom-Hultqvist J."/>
            <person name="Cepicka I."/>
            <person name="Gallot-Lavallee L."/>
            <person name="Salas-Leiva D."/>
            <person name="Curtis B.A."/>
            <person name="Zahonova K."/>
            <person name="Pipaliya S."/>
            <person name="Dacks J."/>
            <person name="Roger A.J."/>
        </authorList>
    </citation>
    <scope>NUCLEOTIDE SEQUENCE</scope>
    <source>
        <strain evidence="3">Schooner1</strain>
    </source>
</reference>
<sequence length="2205" mass="258517">MSSNKISELSKFIDLDDSDDFSFEDSNILSPTQNLQAQFTTTSNSTTQSLDQISGSGSDWDEDFNFGSDEDSSNLSFPETPTPKKTNKVKITNFNSLQENQKNKKGFFEEKENEEENEEEEEENWDKEFEDKEGALLTPKPKLAQMFRGLLDESESEEDPDSEEFIPEEYLIEPNECNKELLKNKNKQILSSSSQFISQGIQEMDKNIFLVWLGSLISQHTTGWKTSMSQLSNQKKLQYSISQVRIWTQEWSLYFLEHLTAFKYNQMNSYLKKYTDHYFTEINNFLIEINKDNIRERFEQFELDEIERMFEISLDIFKFYNPLQGMENVYRYADILKKLCPHNFLKVDLICLEHLIENCQKFDATIILKILKEFLRIYQSVGGVFQGKKFNDLTDEKSLSNYYICLMVLTDLELHNLGFNLLTINNKDNKKKLTIFDLYQDNWVDLENNFTYDKNKNKEKQKNKKNTNNNNVDYDDDDNDEDEDDEEEDDDDDYEKKENDFDEKKLKTMIRSISSMMDLSIFRDEFFRVELIKKLYQIIPNQKKYFSIKAKTAFLLGYYHHEIMKENNQGENYLYECLYLLDLSGKKYHQDQKISVPIISNLSIMAFLEYAEVLSINKKYKYSIICYESVVKINELMKLKTHHSIFRKLAETCQKNLEYLKSLNYYLIILEEFKKNKKNNEIIYVSEVISSIFLERGEFIAAEEYLKQAALFIDLINRDSNLSNSFKKNERINSNNNQKNNLRLSSRYINCQLKIVKVYLKGVNIERAIILLNDLLDTRLSNRQRVQFLELLIQAYLKKRWLKESMEELINLEKLLTIIQNNSNNKKKIDSNVNNNSNTNNSGNNLKEKYFNLSKNLSFIELNCKICYHSGQIGDALYWANCLLDLIHEDNVGSKGRYLYLKAKCLQRLCNPKTLHKFPLIIRLSFDPNKETRFGNPIPLPKYNIRTFSSIGDLVNETIELCLESSNYFEKAGNKYKKNIVLTSLVETLLEYHFPLVALLNYDFNEVGRIPRYESRLLNNHQNVSSHQKVNKKSTTDINYGFNFTLDNIYEHIENNNTEKILSLNKLEEITELNLDLNTEYLHPLILLRNYLNYSEVSFLLGNNKRSKLYFEQCKNYFWKMFMSGGKCLLNEKIHCSFLEKLSLILKRLVRLLFSFETDYINKNLIVIEGFLSFENLIDLSRSVRIDSIEAIFGENSESKKSLEKRKKRKKQHLTKIQQNSKKSRRRRNSLSSSSSNFTKLSIRKASSSKKNTHLKMAKKPSIDLQYEKNKIIHEKNKFKIQKRFRSNSTHKKKTKYPSGLKSKFANKAIINQQQLNGTSEGGSGNSQILNFNIDPNSIKITKNKKDLWRKSIRDLETSQLNNENNNDNENNTTGNNNDNNNNNNENGNYQNQNEKKENEYVLNSKLKQQSLCEKVWSILYRINLNFKEENFLKNLKEIRKNNQKLILKLFKLNQEYLNKKKITQNFFEKNRSTSMFSKKLSIDFNKNLEIEHPALYGKNLLKFQPQLKKLIYILLIQDLIILYSPVKERKKIFSMGGVRLTEIIKKKGLNKLQKNKNTSILFSPTSYNDLENYFTLLNDHNKNMKSINHTNDNDRTVVDGSNNNETFKNISLNLFEYSESHNIEINTKELMTKGQFQFIGIIKNHSYLSLSEMKLLQSIINQHQGNENENNASIDFQNIFFSKNTFKFPQSFFNKSQKKNQNEKNGQGEVEVEDEVEDEGRDVDNGDDREKEVEKIESGGKKGSELPPKLPPKLSSEKKQQILSRIKPKLPPRSPNKPTPNSSTIHLFLQDSKKLPPKLPPKLSPRLPPKKSLLHSPPKSPPKSPLKLPPQLPPKLPEKSPPQLPPKPPLKSPPKLPPKLSKEKQTEILLKLSNKSKNDNEKIINKNNPKLVINIPNNNIKNVDQNSSSRRGGSGRSSSSRRSIQKNMEIASKKNKKKLPIILIMSKWLQIFPWEQMFDSTVIRSQDLLHSIFLPKSNTKLMKFKKKFEKKRGFKKKLLNLIPLIPKFFAMYSPPEIARQVSEQELTKKRIIYSQLKFELNHSKDLYISGREIQNTPPFHTPLVKFGKFPNKSKYKYFSYIETQLFSESPQRLSFLIQKILKINEYPVLFLSYLDFLKISYSISYLLFSKYNYSFLLVQERHMIQVAKFLKDEINYYIKICKKAKIFGDLREFLLNTTTKIRNDLHIPISFYSPPSSNIKNAIK</sequence>
<feature type="compositionally biased region" description="Low complexity" evidence="2">
    <location>
        <begin position="1893"/>
        <end position="1923"/>
    </location>
</feature>
<name>A0ABQ8Y0H1_9EUKA</name>
<dbReference type="PANTHER" id="PTHR15073">
    <property type="entry name" value="MICROTUBULE-ASSOCIATED PROTEIN"/>
    <property type="match status" value="1"/>
</dbReference>
<feature type="region of interest" description="Disordered" evidence="2">
    <location>
        <begin position="457"/>
        <end position="498"/>
    </location>
</feature>
<keyword evidence="4" id="KW-1185">Reference proteome</keyword>
<feature type="compositionally biased region" description="Polar residues" evidence="2">
    <location>
        <begin position="89"/>
        <end position="98"/>
    </location>
</feature>
<feature type="compositionally biased region" description="Acidic residues" evidence="2">
    <location>
        <begin position="59"/>
        <end position="72"/>
    </location>
</feature>
<feature type="compositionally biased region" description="Basic residues" evidence="2">
    <location>
        <begin position="1203"/>
        <end position="1214"/>
    </location>
</feature>
<feature type="region of interest" description="Disordered" evidence="2">
    <location>
        <begin position="1698"/>
        <end position="1865"/>
    </location>
</feature>
<feature type="region of interest" description="Disordered" evidence="2">
    <location>
        <begin position="1200"/>
        <end position="1261"/>
    </location>
</feature>
<feature type="region of interest" description="Disordered" evidence="2">
    <location>
        <begin position="1893"/>
        <end position="1925"/>
    </location>
</feature>
<keyword evidence="1" id="KW-0175">Coiled coil</keyword>
<evidence type="ECO:0000313" key="4">
    <source>
        <dbReference type="Proteomes" id="UP001150062"/>
    </source>
</evidence>
<proteinExistence type="predicted"/>
<evidence type="ECO:0000256" key="2">
    <source>
        <dbReference type="SAM" id="MobiDB-lite"/>
    </source>
</evidence>
<gene>
    <name evidence="3" type="ORF">M0813_03308</name>
</gene>
<evidence type="ECO:0000313" key="3">
    <source>
        <dbReference type="EMBL" id="KAJ6238074.1"/>
    </source>
</evidence>
<evidence type="ECO:0000256" key="1">
    <source>
        <dbReference type="ARBA" id="ARBA00023054"/>
    </source>
</evidence>
<feature type="region of interest" description="Disordered" evidence="2">
    <location>
        <begin position="1358"/>
        <end position="1392"/>
    </location>
</feature>
<feature type="compositionally biased region" description="Low complexity" evidence="2">
    <location>
        <begin position="1362"/>
        <end position="1392"/>
    </location>
</feature>
<dbReference type="Proteomes" id="UP001150062">
    <property type="component" value="Unassembled WGS sequence"/>
</dbReference>
<feature type="compositionally biased region" description="Pro residues" evidence="2">
    <location>
        <begin position="1819"/>
        <end position="1858"/>
    </location>
</feature>
<feature type="region of interest" description="Disordered" evidence="2">
    <location>
        <begin position="39"/>
        <end position="135"/>
    </location>
</feature>
<dbReference type="EMBL" id="JAOAOG010000234">
    <property type="protein sequence ID" value="KAJ6238074.1"/>
    <property type="molecule type" value="Genomic_DNA"/>
</dbReference>
<organism evidence="3 4">
    <name type="scientific">Anaeramoeba flamelloides</name>
    <dbReference type="NCBI Taxonomy" id="1746091"/>
    <lineage>
        <taxon>Eukaryota</taxon>
        <taxon>Metamonada</taxon>
        <taxon>Anaeramoebidae</taxon>
        <taxon>Anaeramoeba</taxon>
    </lineage>
</organism>
<dbReference type="InterPro" id="IPR051483">
    <property type="entry name" value="MAP7_domain-containing"/>
</dbReference>
<feature type="compositionally biased region" description="Acidic residues" evidence="2">
    <location>
        <begin position="473"/>
        <end position="493"/>
    </location>
</feature>
<comment type="caution">
    <text evidence="3">The sequence shown here is derived from an EMBL/GenBank/DDBJ whole genome shotgun (WGS) entry which is preliminary data.</text>
</comment>
<feature type="compositionally biased region" description="Pro residues" evidence="2">
    <location>
        <begin position="1798"/>
        <end position="1808"/>
    </location>
</feature>
<dbReference type="PANTHER" id="PTHR15073:SF1">
    <property type="entry name" value="RETICULOCYTE-BINDING PROTEIN HOMOLOG 2A"/>
    <property type="match status" value="1"/>
</dbReference>
<feature type="compositionally biased region" description="Acidic residues" evidence="2">
    <location>
        <begin position="1711"/>
        <end position="1722"/>
    </location>
</feature>
<feature type="compositionally biased region" description="Basic and acidic residues" evidence="2">
    <location>
        <begin position="1723"/>
        <end position="1745"/>
    </location>
</feature>
<feature type="compositionally biased region" description="Acidic residues" evidence="2">
    <location>
        <begin position="111"/>
        <end position="125"/>
    </location>
</feature>
<protein>
    <recommendedName>
        <fullName evidence="5">Separase</fullName>
    </recommendedName>
</protein>
<evidence type="ECO:0008006" key="5">
    <source>
        <dbReference type="Google" id="ProtNLM"/>
    </source>
</evidence>